<evidence type="ECO:0000313" key="2">
    <source>
        <dbReference type="EMBL" id="RKS76739.1"/>
    </source>
</evidence>
<gene>
    <name evidence="2" type="ORF">BZB76_2098</name>
</gene>
<evidence type="ECO:0000256" key="1">
    <source>
        <dbReference type="SAM" id="MobiDB-lite"/>
    </source>
</evidence>
<feature type="region of interest" description="Disordered" evidence="1">
    <location>
        <begin position="159"/>
        <end position="183"/>
    </location>
</feature>
<feature type="compositionally biased region" description="Basic and acidic residues" evidence="1">
    <location>
        <begin position="161"/>
        <end position="183"/>
    </location>
</feature>
<dbReference type="AlphaFoldDB" id="A0A495QT97"/>
<dbReference type="InterPro" id="IPR012340">
    <property type="entry name" value="NA-bd_OB-fold"/>
</dbReference>
<sequence length="183" mass="20428">MQRFETASLALIPGERVRAEVVSHQPWGVMVKLIGHEDLGASIDMMEQFRRTPTSRDELLNLYPVGAEIDAVVQQVRRLHPPAWIRLSIRSADLESFAWPCDFCGEKATLSPGGDGLVLDVRSNDGPGSGTFISHRACLAKQISENTGERARAFEIGRMARTTETDDQHTDQDPEQTRNKDDR</sequence>
<evidence type="ECO:0000313" key="3">
    <source>
        <dbReference type="Proteomes" id="UP000274601"/>
    </source>
</evidence>
<proteinExistence type="predicted"/>
<keyword evidence="3" id="KW-1185">Reference proteome</keyword>
<accession>A0A495QT97</accession>
<name>A0A495QT97_9ACTN</name>
<comment type="caution">
    <text evidence="2">The sequence shown here is derived from an EMBL/GenBank/DDBJ whole genome shotgun (WGS) entry which is preliminary data.</text>
</comment>
<reference evidence="2 3" key="1">
    <citation type="submission" date="2018-10" db="EMBL/GenBank/DDBJ databases">
        <title>Genomic Encyclopedia of Archaeal and Bacterial Type Strains, Phase II (KMG-II): from individual species to whole genera.</title>
        <authorList>
            <person name="Goeker M."/>
        </authorList>
    </citation>
    <scope>NUCLEOTIDE SEQUENCE [LARGE SCALE GENOMIC DNA]</scope>
    <source>
        <strain evidence="2 3">DSM 43383</strain>
    </source>
</reference>
<dbReference type="SUPFAM" id="SSF50249">
    <property type="entry name" value="Nucleic acid-binding proteins"/>
    <property type="match status" value="1"/>
</dbReference>
<dbReference type="Proteomes" id="UP000274601">
    <property type="component" value="Unassembled WGS sequence"/>
</dbReference>
<dbReference type="RefSeq" id="WP_211342929.1">
    <property type="nucleotide sequence ID" value="NZ_RBWU01000002.1"/>
</dbReference>
<protein>
    <submittedName>
        <fullName evidence="2">Uncharacterized protein</fullName>
    </submittedName>
</protein>
<dbReference type="EMBL" id="RBWU01000002">
    <property type="protein sequence ID" value="RKS76739.1"/>
    <property type="molecule type" value="Genomic_DNA"/>
</dbReference>
<organism evidence="2 3">
    <name type="scientific">Actinomadura pelletieri DSM 43383</name>
    <dbReference type="NCBI Taxonomy" id="1120940"/>
    <lineage>
        <taxon>Bacteria</taxon>
        <taxon>Bacillati</taxon>
        <taxon>Actinomycetota</taxon>
        <taxon>Actinomycetes</taxon>
        <taxon>Streptosporangiales</taxon>
        <taxon>Thermomonosporaceae</taxon>
        <taxon>Actinomadura</taxon>
    </lineage>
</organism>